<dbReference type="Pfam" id="PF13855">
    <property type="entry name" value="LRR_8"/>
    <property type="match status" value="2"/>
</dbReference>
<reference evidence="9" key="3">
    <citation type="journal article" date="2020" name="Plant Biotechnol. J.">
        <title>The pomegranate (Punica granatum L.) draft genome dissects genetic divergence between soft- and hard-seeded cultivars.</title>
        <authorList>
            <person name="Luo X."/>
            <person name="Li H."/>
            <person name="Wu Z."/>
            <person name="Yao W."/>
            <person name="Zhao P."/>
            <person name="Cao D."/>
            <person name="Yu H."/>
            <person name="Li K."/>
            <person name="Poudel K."/>
            <person name="Zhao D."/>
            <person name="Zhang F."/>
            <person name="Xia X."/>
            <person name="Chen L."/>
            <person name="Wang Q."/>
            <person name="Jing D."/>
            <person name="Cao S."/>
        </authorList>
    </citation>
    <scope>NUCLEOTIDE SEQUENCE [LARGE SCALE GENOMIC DNA]</scope>
</reference>
<dbReference type="Pfam" id="PF23598">
    <property type="entry name" value="LRR_14"/>
    <property type="match status" value="1"/>
</dbReference>
<dbReference type="PRINTS" id="PR00019">
    <property type="entry name" value="LEURICHRPT"/>
</dbReference>
<dbReference type="PANTHER" id="PTHR48051">
    <property type="match status" value="1"/>
</dbReference>
<sequence>MEVLLNFQSVDEVVGEIMRIHRSLPARPSIDEVEAARSLIRSVEKEDQVRLDAVGRQTKGVDVPEELFMILLEMQRNLLYFQSKEQKREAVKLLELEHAHALFDEYIQRASECLSSGSGSQKTSSYSNGSAPNAASGPPRAAASPAPSSSGISVGAPGKPSKGTSPSLYYSEREPSKSGELFTRDDSYVKKAKSSFYTDGIGAGPGVSTMPQIQDSTLKAGSSLGQDGDKLSLIKLASLIEVSAKKGTQELNLQSKLMDQIDWLPDSIGKLSGLLRLNLSENRLLALPSTIGGLSSLTKLDLHGNRIMELPETLGDLLSLVFLDLSGNQLSSLPTTFGRLIRLEELNLSSNQLSVLPDSVGSLVSLKILNIETNDIEELPHTIGQCSSLRELRVDYNRLKALPEAVGKITTLEVLSVRYNNIRQLPTTMSSLMNLKELDVSFNELESVPESLGLATTLVKLNIGNNFADLRHLPRSIGNLEMLEELDISNNQIRALPDSFRMLTRLRILRIEENPLEVPPRHIAEKGAQAVVQYMAELVENRDKPQPVKQKKGWCQMCFFSRPNKRKHGSMDYIKA</sequence>
<protein>
    <submittedName>
        <fullName evidence="10">Plant intracellular Ras-group-related LRR protein 4</fullName>
    </submittedName>
</protein>
<keyword evidence="2" id="KW-0677">Repeat</keyword>
<dbReference type="SMART" id="SM00369">
    <property type="entry name" value="LRR_TYP"/>
    <property type="match status" value="10"/>
</dbReference>
<evidence type="ECO:0000256" key="1">
    <source>
        <dbReference type="ARBA" id="ARBA00022614"/>
    </source>
</evidence>
<dbReference type="Proteomes" id="UP000197138">
    <property type="component" value="Unassembled WGS sequence"/>
</dbReference>
<dbReference type="Proteomes" id="UP000515151">
    <property type="component" value="Chromosome 6"/>
</dbReference>
<evidence type="ECO:0000256" key="5">
    <source>
        <dbReference type="SAM" id="MobiDB-lite"/>
    </source>
</evidence>
<evidence type="ECO:0000256" key="2">
    <source>
        <dbReference type="ARBA" id="ARBA00022737"/>
    </source>
</evidence>
<dbReference type="Gene3D" id="3.80.10.10">
    <property type="entry name" value="Ribonuclease Inhibitor"/>
    <property type="match status" value="1"/>
</dbReference>
<evidence type="ECO:0000313" key="7">
    <source>
        <dbReference type="EMBL" id="OWM68347.1"/>
    </source>
</evidence>
<keyword evidence="9" id="KW-1185">Reference proteome</keyword>
<dbReference type="FunFam" id="3.80.10.10:FF:000405">
    <property type="entry name" value="Plant intracellular Ras-group-related LRR protein 4"/>
    <property type="match status" value="1"/>
</dbReference>
<feature type="domain" description="Disease resistance R13L4/SHOC-2-like LRR" evidence="6">
    <location>
        <begin position="338"/>
        <end position="445"/>
    </location>
</feature>
<dbReference type="InterPro" id="IPR001611">
    <property type="entry name" value="Leu-rich_rpt"/>
</dbReference>
<name>A0A218W650_PUNGR</name>
<reference evidence="7" key="2">
    <citation type="submission" date="2017-06" db="EMBL/GenBank/DDBJ databases">
        <title>The pomegranate genome and the genomics of punicalagin biosynthesis.</title>
        <authorList>
            <person name="Xu C."/>
        </authorList>
    </citation>
    <scope>NUCLEOTIDE SEQUENCE [LARGE SCALE GENOMIC DNA]</scope>
    <source>
        <tissue evidence="7">Fresh leaf</tissue>
    </source>
</reference>
<dbReference type="PROSITE" id="PS51450">
    <property type="entry name" value="LRR"/>
    <property type="match status" value="5"/>
</dbReference>
<feature type="compositionally biased region" description="Low complexity" evidence="5">
    <location>
        <begin position="117"/>
        <end position="158"/>
    </location>
</feature>
<gene>
    <name evidence="10" type="primary">LOC116211258</name>
    <name evidence="7" type="ORF">CDL15_Pgr004829</name>
</gene>
<comment type="similarity">
    <text evidence="3">Belongs to the SHOC2 family.</text>
</comment>
<dbReference type="RefSeq" id="XP_031401410.1">
    <property type="nucleotide sequence ID" value="XM_031545550.1"/>
</dbReference>
<evidence type="ECO:0000259" key="6">
    <source>
        <dbReference type="Pfam" id="PF23598"/>
    </source>
</evidence>
<dbReference type="InterPro" id="IPR003591">
    <property type="entry name" value="Leu-rich_rpt_typical-subtyp"/>
</dbReference>
<dbReference type="InterPro" id="IPR050216">
    <property type="entry name" value="LRR_domain-containing"/>
</dbReference>
<reference evidence="10" key="4">
    <citation type="submission" date="2025-04" db="UniProtKB">
        <authorList>
            <consortium name="RefSeq"/>
        </authorList>
    </citation>
    <scope>IDENTIFICATION</scope>
    <source>
        <tissue evidence="10">Leaf</tissue>
    </source>
</reference>
<dbReference type="AlphaFoldDB" id="A0A218W650"/>
<evidence type="ECO:0000256" key="3">
    <source>
        <dbReference type="ARBA" id="ARBA00023786"/>
    </source>
</evidence>
<feature type="compositionally biased region" description="Basic and acidic residues" evidence="5">
    <location>
        <begin position="171"/>
        <end position="182"/>
    </location>
</feature>
<dbReference type="InterPro" id="IPR032675">
    <property type="entry name" value="LRR_dom_sf"/>
</dbReference>
<evidence type="ECO:0000313" key="8">
    <source>
        <dbReference type="Proteomes" id="UP000197138"/>
    </source>
</evidence>
<evidence type="ECO:0000313" key="10">
    <source>
        <dbReference type="RefSeq" id="XP_031401410.1"/>
    </source>
</evidence>
<dbReference type="EMBL" id="MTKT01005034">
    <property type="protein sequence ID" value="OWM68347.1"/>
    <property type="molecule type" value="Genomic_DNA"/>
</dbReference>
<evidence type="ECO:0000256" key="4">
    <source>
        <dbReference type="ARBA" id="ARBA00037519"/>
    </source>
</evidence>
<organism evidence="7 8">
    <name type="scientific">Punica granatum</name>
    <name type="common">Pomegranate</name>
    <dbReference type="NCBI Taxonomy" id="22663"/>
    <lineage>
        <taxon>Eukaryota</taxon>
        <taxon>Viridiplantae</taxon>
        <taxon>Streptophyta</taxon>
        <taxon>Embryophyta</taxon>
        <taxon>Tracheophyta</taxon>
        <taxon>Spermatophyta</taxon>
        <taxon>Magnoliopsida</taxon>
        <taxon>eudicotyledons</taxon>
        <taxon>Gunneridae</taxon>
        <taxon>Pentapetalae</taxon>
        <taxon>rosids</taxon>
        <taxon>malvids</taxon>
        <taxon>Myrtales</taxon>
        <taxon>Lythraceae</taxon>
        <taxon>Punica</taxon>
    </lineage>
</organism>
<dbReference type="GeneID" id="116211258"/>
<keyword evidence="1" id="KW-0433">Leucine-rich repeat</keyword>
<evidence type="ECO:0000313" key="9">
    <source>
        <dbReference type="Proteomes" id="UP000515151"/>
    </source>
</evidence>
<dbReference type="SMART" id="SM00364">
    <property type="entry name" value="LRR_BAC"/>
    <property type="match status" value="9"/>
</dbReference>
<comment type="function">
    <text evidence="4">Leucine-rich repeat protein that likely mediates protein interactions, possibly in the context of signal transduction.</text>
</comment>
<feature type="region of interest" description="Disordered" evidence="5">
    <location>
        <begin position="117"/>
        <end position="182"/>
    </location>
</feature>
<dbReference type="InterPro" id="IPR055414">
    <property type="entry name" value="LRR_R13L4/SHOC2-like"/>
</dbReference>
<dbReference type="PANTHER" id="PTHR48051:SF54">
    <property type="entry name" value="LEUCINE-RICH REPEAT-CONTAINING PROTEIN"/>
    <property type="match status" value="1"/>
</dbReference>
<reference evidence="8" key="1">
    <citation type="journal article" date="2017" name="Plant J.">
        <title>The pomegranate (Punica granatum L.) genome and the genomics of punicalagin biosynthesis.</title>
        <authorList>
            <person name="Qin G."/>
            <person name="Xu C."/>
            <person name="Ming R."/>
            <person name="Tang H."/>
            <person name="Guyot R."/>
            <person name="Kramer E.M."/>
            <person name="Hu Y."/>
            <person name="Yi X."/>
            <person name="Qi Y."/>
            <person name="Xu X."/>
            <person name="Gao Z."/>
            <person name="Pan H."/>
            <person name="Jian J."/>
            <person name="Tian Y."/>
            <person name="Yue Z."/>
            <person name="Xu Y."/>
        </authorList>
    </citation>
    <scope>NUCLEOTIDE SEQUENCE [LARGE SCALE GENOMIC DNA]</scope>
    <source>
        <strain evidence="8">cv. Dabenzi</strain>
    </source>
</reference>
<dbReference type="OrthoDB" id="1668230at2759"/>
<proteinExistence type="inferred from homology"/>
<dbReference type="SUPFAM" id="SSF52058">
    <property type="entry name" value="L domain-like"/>
    <property type="match status" value="1"/>
</dbReference>
<accession>A0A218W650</accession>
<dbReference type="GO" id="GO:0005737">
    <property type="term" value="C:cytoplasm"/>
    <property type="evidence" value="ECO:0007669"/>
    <property type="project" value="TreeGrafter"/>
</dbReference>